<name>A0A2A6SCT9_HELPX</name>
<reference evidence="1 2" key="1">
    <citation type="journal article" date="2017" name="Front. Cell. Infect. Microbiol.">
        <title>Whole Genome Sequence and Phylogenetic Analysis Show Helicobacter pylori Strains from Latin America Have Followed a Unique Evolution Pathway.</title>
        <authorList>
            <person name="Munoz-Ramirez Z.Y."/>
            <person name="Mendez-Tenorio A."/>
            <person name="Kato I."/>
            <person name="Bravo M.M."/>
            <person name="Rizzato C."/>
            <person name="Thorell K."/>
            <person name="Torres R.C."/>
            <person name="Aviles-Jimenez F."/>
            <person name="Camorlinga M."/>
            <person name="Canzian F."/>
            <person name="Torres J."/>
        </authorList>
    </citation>
    <scope>NUCLEOTIDE SEQUENCE [LARGE SCALE GENOMIC DNA]</scope>
    <source>
        <strain evidence="1 2">CM22347</strain>
    </source>
</reference>
<dbReference type="EMBL" id="MUPM01000266">
    <property type="protein sequence ID" value="OOQ30035.1"/>
    <property type="molecule type" value="Genomic_DNA"/>
</dbReference>
<accession>A0A2A6SCT9</accession>
<comment type="caution">
    <text evidence="1">The sequence shown here is derived from an EMBL/GenBank/DDBJ whole genome shotgun (WGS) entry which is preliminary data.</text>
</comment>
<evidence type="ECO:0000313" key="2">
    <source>
        <dbReference type="Proteomes" id="UP000319468"/>
    </source>
</evidence>
<protein>
    <submittedName>
        <fullName evidence="1">Uncharacterized protein</fullName>
    </submittedName>
</protein>
<proteinExistence type="predicted"/>
<organism evidence="1 2">
    <name type="scientific">Helicobacter pylori</name>
    <name type="common">Campylobacter pylori</name>
    <dbReference type="NCBI Taxonomy" id="210"/>
    <lineage>
        <taxon>Bacteria</taxon>
        <taxon>Pseudomonadati</taxon>
        <taxon>Campylobacterota</taxon>
        <taxon>Epsilonproteobacteria</taxon>
        <taxon>Campylobacterales</taxon>
        <taxon>Helicobacteraceae</taxon>
        <taxon>Helicobacter</taxon>
    </lineage>
</organism>
<dbReference type="RefSeq" id="WP_078296975.1">
    <property type="nucleotide sequence ID" value="NZ_MBKB01000039.1"/>
</dbReference>
<gene>
    <name evidence="1" type="ORF">B0X69_08685</name>
</gene>
<dbReference type="Proteomes" id="UP000319468">
    <property type="component" value="Unassembled WGS sequence"/>
</dbReference>
<sequence>MRKSYRAVSVDRVTIKSIKAKLGKNHCHIVSGSYQVGGVRKVISSFNAKKPFFIRQRAKSQSI</sequence>
<dbReference type="AlphaFoldDB" id="A0A2A6SCT9"/>
<evidence type="ECO:0000313" key="1">
    <source>
        <dbReference type="EMBL" id="OOQ30035.1"/>
    </source>
</evidence>